<keyword evidence="3" id="KW-1185">Reference proteome</keyword>
<reference evidence="2" key="3">
    <citation type="submission" date="2025-09" db="UniProtKB">
        <authorList>
            <consortium name="Ensembl"/>
        </authorList>
    </citation>
    <scope>IDENTIFICATION</scope>
</reference>
<sequence length="246" mass="28997">IKDSVACVKHQAVEHKKRLGETEMRIMELEESLTNLLASQQSKDKMIVYLEAKVDDLANHSQCNNLRIVGIPEGPEGRDLIAFTQKLLSKVLGGQAVLEVEHAHRALRPQPDKGERPRPLILHLLRSKDKEAIMRAAWKCRKLLYETSPYYIFQDFSVELNKKRVEYSELKYHLQKTQFQYGLLYPVKFFFLFYRFPSPYKSMKEYKFRLLFDRPNSMNWECPVKLTHEGSNVPRIFQMMWSCPKL</sequence>
<evidence type="ECO:0000256" key="1">
    <source>
        <dbReference type="SAM" id="Coils"/>
    </source>
</evidence>
<dbReference type="Ensembl" id="ENSLACT00000004852.1">
    <property type="protein sequence ID" value="ENSLACP00000004811.1"/>
    <property type="gene ID" value="ENSLACG00000004279.1"/>
</dbReference>
<accession>H3A590</accession>
<evidence type="ECO:0008006" key="4">
    <source>
        <dbReference type="Google" id="ProtNLM"/>
    </source>
</evidence>
<dbReference type="GeneTree" id="ENSGT01000000216088"/>
<evidence type="ECO:0000313" key="3">
    <source>
        <dbReference type="Proteomes" id="UP000008672"/>
    </source>
</evidence>
<proteinExistence type="predicted"/>
<feature type="coiled-coil region" evidence="1">
    <location>
        <begin position="12"/>
        <end position="39"/>
    </location>
</feature>
<reference evidence="2" key="2">
    <citation type="submission" date="2025-08" db="UniProtKB">
        <authorList>
            <consortium name="Ensembl"/>
        </authorList>
    </citation>
    <scope>IDENTIFICATION</scope>
</reference>
<dbReference type="STRING" id="7897.ENSLACP00000004811"/>
<evidence type="ECO:0000313" key="2">
    <source>
        <dbReference type="Ensembl" id="ENSLACP00000004811.1"/>
    </source>
</evidence>
<protein>
    <recommendedName>
        <fullName evidence="4">L1 transposable element RRM domain-containing protein</fullName>
    </recommendedName>
</protein>
<keyword evidence="1" id="KW-0175">Coiled coil</keyword>
<dbReference type="HOGENOM" id="CLU_062834_1_1_1"/>
<dbReference type="AlphaFoldDB" id="H3A590"/>
<dbReference type="PANTHER" id="PTHR11505">
    <property type="entry name" value="L1 TRANSPOSABLE ELEMENT-RELATED"/>
    <property type="match status" value="1"/>
</dbReference>
<dbReference type="Gene3D" id="3.30.70.1820">
    <property type="entry name" value="L1 transposable element, RRM domain"/>
    <property type="match status" value="1"/>
</dbReference>
<dbReference type="InterPro" id="IPR004244">
    <property type="entry name" value="Transposase_22"/>
</dbReference>
<dbReference type="EMBL" id="AFYH01235933">
    <property type="status" value="NOT_ANNOTATED_CDS"/>
    <property type="molecule type" value="Genomic_DNA"/>
</dbReference>
<dbReference type="Proteomes" id="UP000008672">
    <property type="component" value="Unassembled WGS sequence"/>
</dbReference>
<dbReference type="InParanoid" id="H3A590"/>
<organism evidence="2 3">
    <name type="scientific">Latimeria chalumnae</name>
    <name type="common">Coelacanth</name>
    <dbReference type="NCBI Taxonomy" id="7897"/>
    <lineage>
        <taxon>Eukaryota</taxon>
        <taxon>Metazoa</taxon>
        <taxon>Chordata</taxon>
        <taxon>Craniata</taxon>
        <taxon>Vertebrata</taxon>
        <taxon>Euteleostomi</taxon>
        <taxon>Coelacanthiformes</taxon>
        <taxon>Coelacanthidae</taxon>
        <taxon>Latimeria</taxon>
    </lineage>
</organism>
<reference evidence="3" key="1">
    <citation type="submission" date="2011-08" db="EMBL/GenBank/DDBJ databases">
        <title>The draft genome of Latimeria chalumnae.</title>
        <authorList>
            <person name="Di Palma F."/>
            <person name="Alfoldi J."/>
            <person name="Johnson J."/>
            <person name="Berlin A."/>
            <person name="Gnerre S."/>
            <person name="Jaffe D."/>
            <person name="MacCallum I."/>
            <person name="Young S."/>
            <person name="Walker B.J."/>
            <person name="Lander E."/>
            <person name="Lindblad-Toh K."/>
        </authorList>
    </citation>
    <scope>NUCLEOTIDE SEQUENCE [LARGE SCALE GENOMIC DNA]</scope>
    <source>
        <strain evidence="3">Wild caught</strain>
    </source>
</reference>
<name>H3A590_LATCH</name>